<feature type="domain" description="HTH tetR-type" evidence="3">
    <location>
        <begin position="20"/>
        <end position="80"/>
    </location>
</feature>
<name>A0A941HVQ7_9CAUL</name>
<dbReference type="Gene3D" id="1.10.357.10">
    <property type="entry name" value="Tetracycline Repressor, domain 2"/>
    <property type="match status" value="1"/>
</dbReference>
<accession>A0A941HVQ7</accession>
<dbReference type="RefSeq" id="WP_215338316.1">
    <property type="nucleotide sequence ID" value="NZ_JAGSGD010000001.1"/>
</dbReference>
<evidence type="ECO:0000313" key="4">
    <source>
        <dbReference type="EMBL" id="MBR7618437.1"/>
    </source>
</evidence>
<protein>
    <submittedName>
        <fullName evidence="4">TetR family transcriptional regulator</fullName>
    </submittedName>
</protein>
<proteinExistence type="predicted"/>
<dbReference type="GO" id="GO:0000976">
    <property type="term" value="F:transcription cis-regulatory region binding"/>
    <property type="evidence" value="ECO:0007669"/>
    <property type="project" value="TreeGrafter"/>
</dbReference>
<dbReference type="Pfam" id="PF00440">
    <property type="entry name" value="TetR_N"/>
    <property type="match status" value="1"/>
</dbReference>
<comment type="caution">
    <text evidence="4">The sequence shown here is derived from an EMBL/GenBank/DDBJ whole genome shotgun (WGS) entry which is preliminary data.</text>
</comment>
<dbReference type="InterPro" id="IPR050109">
    <property type="entry name" value="HTH-type_TetR-like_transc_reg"/>
</dbReference>
<sequence length="214" mass="23859">MTALATRPRGRPARTARPVEETRSVILEAALKLFSQRGFQGAAMRDIAALAGVEHSALRYHYSDKATLWRAALARLIVDMNAHMAAGWRATAGLPPLDRFKATLRDYVRYCARHPEHARIMVQEAMGESDRVAWIADNIVGPQHRGMARLLKTLMDQGHLPRLPMRNLIYMLSAAAQSPFTLAGEVRHAYGVDMSDDAEIERHADALIALLIRD</sequence>
<dbReference type="SUPFAM" id="SSF46689">
    <property type="entry name" value="Homeodomain-like"/>
    <property type="match status" value="1"/>
</dbReference>
<dbReference type="GO" id="GO:0003700">
    <property type="term" value="F:DNA-binding transcription factor activity"/>
    <property type="evidence" value="ECO:0007669"/>
    <property type="project" value="TreeGrafter"/>
</dbReference>
<evidence type="ECO:0000256" key="2">
    <source>
        <dbReference type="PROSITE-ProRule" id="PRU00335"/>
    </source>
</evidence>
<dbReference type="AlphaFoldDB" id="A0A941HVQ7"/>
<evidence type="ECO:0000313" key="5">
    <source>
        <dbReference type="Proteomes" id="UP000622580"/>
    </source>
</evidence>
<dbReference type="Gene3D" id="1.10.10.60">
    <property type="entry name" value="Homeodomain-like"/>
    <property type="match status" value="1"/>
</dbReference>
<dbReference type="PANTHER" id="PTHR30055:SF226">
    <property type="entry name" value="HTH-TYPE TRANSCRIPTIONAL REGULATOR PKSA"/>
    <property type="match status" value="1"/>
</dbReference>
<dbReference type="InterPro" id="IPR009057">
    <property type="entry name" value="Homeodomain-like_sf"/>
</dbReference>
<dbReference type="PRINTS" id="PR00455">
    <property type="entry name" value="HTHTETR"/>
</dbReference>
<reference evidence="4" key="1">
    <citation type="submission" date="2021-04" db="EMBL/GenBank/DDBJ databases">
        <title>Draft genome assembly of strain Phenylobacterium sp. 20VBR1 using MiniION and Illumina platforms.</title>
        <authorList>
            <person name="Thomas F.A."/>
            <person name="Krishnan K.P."/>
            <person name="Sinha R.K."/>
        </authorList>
    </citation>
    <scope>NUCLEOTIDE SEQUENCE</scope>
    <source>
        <strain evidence="4">20VBR1</strain>
    </source>
</reference>
<dbReference type="Proteomes" id="UP000622580">
    <property type="component" value="Unassembled WGS sequence"/>
</dbReference>
<keyword evidence="1 2" id="KW-0238">DNA-binding</keyword>
<dbReference type="InterPro" id="IPR036271">
    <property type="entry name" value="Tet_transcr_reg_TetR-rel_C_sf"/>
</dbReference>
<dbReference type="EMBL" id="JAGSGD010000001">
    <property type="protein sequence ID" value="MBR7618437.1"/>
    <property type="molecule type" value="Genomic_DNA"/>
</dbReference>
<organism evidence="4 5">
    <name type="scientific">Phenylobacterium glaciei</name>
    <dbReference type="NCBI Taxonomy" id="2803784"/>
    <lineage>
        <taxon>Bacteria</taxon>
        <taxon>Pseudomonadati</taxon>
        <taxon>Pseudomonadota</taxon>
        <taxon>Alphaproteobacteria</taxon>
        <taxon>Caulobacterales</taxon>
        <taxon>Caulobacteraceae</taxon>
        <taxon>Phenylobacterium</taxon>
    </lineage>
</organism>
<feature type="DNA-binding region" description="H-T-H motif" evidence="2">
    <location>
        <begin position="43"/>
        <end position="62"/>
    </location>
</feature>
<evidence type="ECO:0000259" key="3">
    <source>
        <dbReference type="PROSITE" id="PS50977"/>
    </source>
</evidence>
<dbReference type="PANTHER" id="PTHR30055">
    <property type="entry name" value="HTH-TYPE TRANSCRIPTIONAL REGULATOR RUTR"/>
    <property type="match status" value="1"/>
</dbReference>
<gene>
    <name evidence="4" type="ORF">JKL49_03465</name>
</gene>
<dbReference type="InterPro" id="IPR001647">
    <property type="entry name" value="HTH_TetR"/>
</dbReference>
<dbReference type="SUPFAM" id="SSF48498">
    <property type="entry name" value="Tetracyclin repressor-like, C-terminal domain"/>
    <property type="match status" value="1"/>
</dbReference>
<dbReference type="PROSITE" id="PS50977">
    <property type="entry name" value="HTH_TETR_2"/>
    <property type="match status" value="1"/>
</dbReference>
<keyword evidence="5" id="KW-1185">Reference proteome</keyword>
<evidence type="ECO:0000256" key="1">
    <source>
        <dbReference type="ARBA" id="ARBA00023125"/>
    </source>
</evidence>